<accession>A0A9N8DKC6</accession>
<evidence type="ECO:0000256" key="2">
    <source>
        <dbReference type="SAM" id="Phobius"/>
    </source>
</evidence>
<feature type="chain" id="PRO_5040384782" evidence="3">
    <location>
        <begin position="25"/>
        <end position="216"/>
    </location>
</feature>
<organism evidence="4 5">
    <name type="scientific">Seminavis robusta</name>
    <dbReference type="NCBI Taxonomy" id="568900"/>
    <lineage>
        <taxon>Eukaryota</taxon>
        <taxon>Sar</taxon>
        <taxon>Stramenopiles</taxon>
        <taxon>Ochrophyta</taxon>
        <taxon>Bacillariophyta</taxon>
        <taxon>Bacillariophyceae</taxon>
        <taxon>Bacillariophycidae</taxon>
        <taxon>Naviculales</taxon>
        <taxon>Naviculaceae</taxon>
        <taxon>Seminavis</taxon>
    </lineage>
</organism>
<dbReference type="AlphaFoldDB" id="A0A9N8DKC6"/>
<evidence type="ECO:0000256" key="3">
    <source>
        <dbReference type="SAM" id="SignalP"/>
    </source>
</evidence>
<dbReference type="EMBL" id="CAICTM010000104">
    <property type="protein sequence ID" value="CAB9501334.1"/>
    <property type="molecule type" value="Genomic_DNA"/>
</dbReference>
<reference evidence="4" key="1">
    <citation type="submission" date="2020-06" db="EMBL/GenBank/DDBJ databases">
        <authorList>
            <consortium name="Plant Systems Biology data submission"/>
        </authorList>
    </citation>
    <scope>NUCLEOTIDE SEQUENCE</scope>
    <source>
        <strain evidence="4">D6</strain>
    </source>
</reference>
<keyword evidence="3" id="KW-0732">Signal</keyword>
<protein>
    <submittedName>
        <fullName evidence="4">Uncharacterized protein</fullName>
    </submittedName>
</protein>
<evidence type="ECO:0000313" key="5">
    <source>
        <dbReference type="Proteomes" id="UP001153069"/>
    </source>
</evidence>
<feature type="signal peptide" evidence="3">
    <location>
        <begin position="1"/>
        <end position="24"/>
    </location>
</feature>
<dbReference type="Proteomes" id="UP001153069">
    <property type="component" value="Unassembled WGS sequence"/>
</dbReference>
<keyword evidence="2" id="KW-1133">Transmembrane helix</keyword>
<name>A0A9N8DKC6_9STRA</name>
<comment type="caution">
    <text evidence="4">The sequence shown here is derived from an EMBL/GenBank/DDBJ whole genome shotgun (WGS) entry which is preliminary data.</text>
</comment>
<feature type="transmembrane region" description="Helical" evidence="2">
    <location>
        <begin position="108"/>
        <end position="129"/>
    </location>
</feature>
<evidence type="ECO:0000256" key="1">
    <source>
        <dbReference type="SAM" id="MobiDB-lite"/>
    </source>
</evidence>
<keyword evidence="2" id="KW-0812">Transmembrane</keyword>
<proteinExistence type="predicted"/>
<gene>
    <name evidence="4" type="ORF">SEMRO_105_G053360.1</name>
</gene>
<keyword evidence="2" id="KW-0472">Membrane</keyword>
<evidence type="ECO:0000313" key="4">
    <source>
        <dbReference type="EMBL" id="CAB9501334.1"/>
    </source>
</evidence>
<sequence length="216" mass="23635">MTSSPQQLLFTATVWLHLLLLVNGLCVQYQYRDVNCAHVGHFQDWCTSFDGCHRANLQCVGQRPPCSAYNTSTACQLESGCSWDLDLDAEEEGIDASTRAHYKADQSMVGIMVGATLILIVVACGLYSLHSCNNEAKTRECETISNWSVSSLQGTIIRTRLVEEIEAHGRGKLDNVKKNKQHPPNQQRRDSPGTATTLTPECTEASAGSQGSADMV</sequence>
<feature type="region of interest" description="Disordered" evidence="1">
    <location>
        <begin position="172"/>
        <end position="216"/>
    </location>
</feature>
<keyword evidence="5" id="KW-1185">Reference proteome</keyword>
<feature type="compositionally biased region" description="Polar residues" evidence="1">
    <location>
        <begin position="193"/>
        <end position="216"/>
    </location>
</feature>